<feature type="chain" id="PRO_5035314112" evidence="1">
    <location>
        <begin position="21"/>
        <end position="137"/>
    </location>
</feature>
<comment type="caution">
    <text evidence="2">The sequence shown here is derived from an EMBL/GenBank/DDBJ whole genome shotgun (WGS) entry which is preliminary data.</text>
</comment>
<feature type="signal peptide" evidence="1">
    <location>
        <begin position="1"/>
        <end position="20"/>
    </location>
</feature>
<dbReference type="RefSeq" id="WP_210682122.1">
    <property type="nucleotide sequence ID" value="NZ_JAGMWN010000004.1"/>
</dbReference>
<name>A0A8J7SJ79_9PROT</name>
<evidence type="ECO:0000313" key="3">
    <source>
        <dbReference type="Proteomes" id="UP000672602"/>
    </source>
</evidence>
<evidence type="ECO:0000256" key="1">
    <source>
        <dbReference type="SAM" id="SignalP"/>
    </source>
</evidence>
<keyword evidence="3" id="KW-1185">Reference proteome</keyword>
<dbReference type="Proteomes" id="UP000672602">
    <property type="component" value="Unassembled WGS sequence"/>
</dbReference>
<accession>A0A8J7SJ79</accession>
<dbReference type="EMBL" id="JAGMWN010000004">
    <property type="protein sequence ID" value="MBP5857543.1"/>
    <property type="molecule type" value="Genomic_DNA"/>
</dbReference>
<protein>
    <submittedName>
        <fullName evidence="2">Tat pathway signal sequence domain protein</fullName>
    </submittedName>
</protein>
<organism evidence="2 3">
    <name type="scientific">Marivibrio halodurans</name>
    <dbReference type="NCBI Taxonomy" id="2039722"/>
    <lineage>
        <taxon>Bacteria</taxon>
        <taxon>Pseudomonadati</taxon>
        <taxon>Pseudomonadota</taxon>
        <taxon>Alphaproteobacteria</taxon>
        <taxon>Rhodospirillales</taxon>
        <taxon>Rhodospirillaceae</taxon>
        <taxon>Marivibrio</taxon>
    </lineage>
</organism>
<keyword evidence="1" id="KW-0732">Signal</keyword>
<gene>
    <name evidence="2" type="ORF">KAJ83_11025</name>
</gene>
<proteinExistence type="predicted"/>
<dbReference type="AlphaFoldDB" id="A0A8J7SJ79"/>
<reference evidence="2" key="1">
    <citation type="submission" date="2021-04" db="EMBL/GenBank/DDBJ databases">
        <authorList>
            <person name="Zhang D.-C."/>
        </authorList>
    </citation>
    <scope>NUCLEOTIDE SEQUENCE</scope>
    <source>
        <strain evidence="2">CGMCC 1.15697</strain>
    </source>
</reference>
<evidence type="ECO:0000313" key="2">
    <source>
        <dbReference type="EMBL" id="MBP5857543.1"/>
    </source>
</evidence>
<sequence length="137" mass="14133">MKFVAKILGMLLLTLGVAHAQGASVSVDLNKLESREGACRAYLVFENATDVAFQSLKLDLVLFDTDGVVAKRLAVEAAPLAAGKTSLSVFDMAGVGCGQAGRLLLNGVTACADASGELEGCLDMLAPSARGEVSFIK</sequence>